<keyword evidence="5 8" id="KW-1133">Transmembrane helix</keyword>
<dbReference type="Proteomes" id="UP001050691">
    <property type="component" value="Unassembled WGS sequence"/>
</dbReference>
<dbReference type="EMBL" id="BPWL01000001">
    <property type="protein sequence ID" value="GJJ05824.1"/>
    <property type="molecule type" value="Genomic_DNA"/>
</dbReference>
<dbReference type="InterPro" id="IPR001248">
    <property type="entry name" value="Pur-cyt_permease"/>
</dbReference>
<feature type="transmembrane region" description="Helical" evidence="8">
    <location>
        <begin position="227"/>
        <end position="248"/>
    </location>
</feature>
<keyword evidence="10" id="KW-1185">Reference proteome</keyword>
<evidence type="ECO:0000256" key="6">
    <source>
        <dbReference type="ARBA" id="ARBA00023136"/>
    </source>
</evidence>
<dbReference type="Pfam" id="PF02133">
    <property type="entry name" value="Transp_cyt_pur"/>
    <property type="match status" value="1"/>
</dbReference>
<dbReference type="Gene3D" id="1.10.4160.10">
    <property type="entry name" value="Hydantoin permease"/>
    <property type="match status" value="1"/>
</dbReference>
<comment type="caution">
    <text evidence="9">The sequence shown here is derived from an EMBL/GenBank/DDBJ whole genome shotgun (WGS) entry which is preliminary data.</text>
</comment>
<feature type="transmembrane region" description="Helical" evidence="8">
    <location>
        <begin position="268"/>
        <end position="290"/>
    </location>
</feature>
<evidence type="ECO:0000313" key="10">
    <source>
        <dbReference type="Proteomes" id="UP001050691"/>
    </source>
</evidence>
<evidence type="ECO:0000256" key="5">
    <source>
        <dbReference type="ARBA" id="ARBA00022989"/>
    </source>
</evidence>
<dbReference type="InterPro" id="IPR026030">
    <property type="entry name" value="Pur-cyt_permease_Fcy2/21/22"/>
</dbReference>
<accession>A0AAV4ZY33</accession>
<organism evidence="9 10">
    <name type="scientific">Clathrus columnatus</name>
    <dbReference type="NCBI Taxonomy" id="1419009"/>
    <lineage>
        <taxon>Eukaryota</taxon>
        <taxon>Fungi</taxon>
        <taxon>Dikarya</taxon>
        <taxon>Basidiomycota</taxon>
        <taxon>Agaricomycotina</taxon>
        <taxon>Agaricomycetes</taxon>
        <taxon>Phallomycetidae</taxon>
        <taxon>Phallales</taxon>
        <taxon>Clathraceae</taxon>
        <taxon>Clathrus</taxon>
    </lineage>
</organism>
<feature type="transmembrane region" description="Helical" evidence="8">
    <location>
        <begin position="358"/>
        <end position="378"/>
    </location>
</feature>
<feature type="transmembrane region" description="Helical" evidence="8">
    <location>
        <begin position="136"/>
        <end position="164"/>
    </location>
</feature>
<dbReference type="PANTHER" id="PTHR31806">
    <property type="entry name" value="PURINE-CYTOSINE PERMEASE FCY2-RELATED"/>
    <property type="match status" value="1"/>
</dbReference>
<dbReference type="AlphaFoldDB" id="A0AAV4ZY33"/>
<evidence type="ECO:0000256" key="8">
    <source>
        <dbReference type="SAM" id="Phobius"/>
    </source>
</evidence>
<comment type="subcellular location">
    <subcellularLocation>
        <location evidence="1">Membrane</location>
        <topology evidence="1">Multi-pass membrane protein</topology>
    </subcellularLocation>
</comment>
<evidence type="ECO:0000256" key="7">
    <source>
        <dbReference type="PIRNR" id="PIRNR002744"/>
    </source>
</evidence>
<dbReference type="PIRSF" id="PIRSF002744">
    <property type="entry name" value="Pur-cyt_permease"/>
    <property type="match status" value="1"/>
</dbReference>
<protein>
    <submittedName>
        <fullName evidence="9">Uncharacterized protein</fullName>
    </submittedName>
</protein>
<reference evidence="9" key="1">
    <citation type="submission" date="2021-10" db="EMBL/GenBank/DDBJ databases">
        <title>De novo Genome Assembly of Clathrus columnatus (Basidiomycota, Fungi) Using Illumina and Nanopore Sequence Data.</title>
        <authorList>
            <person name="Ogiso-Tanaka E."/>
            <person name="Itagaki H."/>
            <person name="Hosoya T."/>
            <person name="Hosaka K."/>
        </authorList>
    </citation>
    <scope>NUCLEOTIDE SEQUENCE</scope>
    <source>
        <strain evidence="9">MO-923</strain>
    </source>
</reference>
<evidence type="ECO:0000256" key="1">
    <source>
        <dbReference type="ARBA" id="ARBA00004141"/>
    </source>
</evidence>
<dbReference type="GO" id="GO:0022857">
    <property type="term" value="F:transmembrane transporter activity"/>
    <property type="evidence" value="ECO:0007669"/>
    <property type="project" value="InterPro"/>
</dbReference>
<keyword evidence="3 7" id="KW-0813">Transport</keyword>
<name>A0AAV4ZY33_9AGAM</name>
<gene>
    <name evidence="9" type="ORF">Clacol_000011</name>
</gene>
<feature type="transmembrane region" description="Helical" evidence="8">
    <location>
        <begin position="302"/>
        <end position="325"/>
    </location>
</feature>
<keyword evidence="6 7" id="KW-0472">Membrane</keyword>
<feature type="transmembrane region" description="Helical" evidence="8">
    <location>
        <begin position="176"/>
        <end position="203"/>
    </location>
</feature>
<evidence type="ECO:0000256" key="4">
    <source>
        <dbReference type="ARBA" id="ARBA00022692"/>
    </source>
</evidence>
<dbReference type="GO" id="GO:0005886">
    <property type="term" value="C:plasma membrane"/>
    <property type="evidence" value="ECO:0007669"/>
    <property type="project" value="TreeGrafter"/>
</dbReference>
<keyword evidence="4 8" id="KW-0812">Transmembrane</keyword>
<comment type="similarity">
    <text evidence="2 7">Belongs to the purine-cytosine permease (2.A.39) family.</text>
</comment>
<evidence type="ECO:0000256" key="3">
    <source>
        <dbReference type="ARBA" id="ARBA00022448"/>
    </source>
</evidence>
<evidence type="ECO:0000256" key="2">
    <source>
        <dbReference type="ARBA" id="ARBA00008974"/>
    </source>
</evidence>
<sequence>MSNSSLDKEKGFTHVHGVDDISQAEDEAQIKARFASYGLGKLFEAGVEARGIERVPESERQSKHGIGLLLLWFSVNIVLTTIPIGMLAQPVFTLTFAHTVGTTIGFSIIGCLTVAFIATLGPRFGMRTMIITRYSYGYWGGTLISLLNVLTQLGFSVIAVILAGQVFHEVNHNMPLIVGVILIGVISGNVFSPHLLHWVMLFLSHTKTTILFTELSSYDFLHYYERFAWIVMSAIFIMVYALGGHAGYQPGLQNAHEDPAGRLRAADILSFGGIIFSSCAGWAPVAADFNCRLPSNTPPAKIFILTFFGLFTPILFIVLLGAALMTVPKYLEVYLSDDAAGVLKAVAGVAGRQHFSTILNNFLAILGYWVAFWIVIVAEEHFIFRRKDGMLGGYDLRVYDSPTSYVVFSFRLFMLNLSPPSLASRLPVGAAAVFASLCAIAGAVVSMAQVWYIGPIARKLGPFGGDMGFEFAASFAAIIYPPLRYLEIRRFGR</sequence>
<feature type="transmembrane region" description="Helical" evidence="8">
    <location>
        <begin position="429"/>
        <end position="453"/>
    </location>
</feature>
<feature type="transmembrane region" description="Helical" evidence="8">
    <location>
        <begin position="104"/>
        <end position="124"/>
    </location>
</feature>
<dbReference type="PANTHER" id="PTHR31806:SF1">
    <property type="entry name" value="PURINE-CYTOSINE PERMEASE FCY2-RELATED"/>
    <property type="match status" value="1"/>
</dbReference>
<feature type="transmembrane region" description="Helical" evidence="8">
    <location>
        <begin position="68"/>
        <end position="92"/>
    </location>
</feature>
<evidence type="ECO:0000313" key="9">
    <source>
        <dbReference type="EMBL" id="GJJ05824.1"/>
    </source>
</evidence>
<proteinExistence type="inferred from homology"/>